<accession>A0AAU8B1K9</accession>
<sequence length="84" mass="9354">MDGYKIYNLEEFDKLSVPQIYVNPNLEGIGEVEICIFKGMYYGVVFNGEVLTPGVNGQNPYVGKNGAAYIDNENNLWVGVKDES</sequence>
<organism evidence="2">
    <name type="scientific">Dulem virus 29</name>
    <dbReference type="NCBI Taxonomy" id="3145747"/>
    <lineage>
        <taxon>Viruses</taxon>
        <taxon>Duplodnaviria</taxon>
        <taxon>Heunggongvirae</taxon>
        <taxon>Uroviricota</taxon>
        <taxon>Caudoviricetes</taxon>
    </lineage>
</organism>
<dbReference type="EMBL" id="PP511642">
    <property type="protein sequence ID" value="XCD06183.1"/>
    <property type="molecule type" value="Genomic_DNA"/>
</dbReference>
<proteinExistence type="predicted"/>
<dbReference type="EMBL" id="PP511380">
    <property type="protein sequence ID" value="XCD03743.1"/>
    <property type="molecule type" value="Genomic_DNA"/>
</dbReference>
<evidence type="ECO:0000313" key="1">
    <source>
        <dbReference type="EMBL" id="XCD03743.1"/>
    </source>
</evidence>
<name>A0AAU8B1K9_9CAUD</name>
<reference evidence="2" key="1">
    <citation type="submission" date="2024-03" db="EMBL/GenBank/DDBJ databases">
        <title>Diverse circular DNA viruses in blood, oral, and fecal samples of captive lemurs.</title>
        <authorList>
            <person name="Paietta E.N."/>
            <person name="Kraberger S."/>
            <person name="Lund M.C."/>
            <person name="Custer J.M."/>
            <person name="Vargas K.M."/>
            <person name="Ehmke E.E."/>
            <person name="Yoder A.D."/>
            <person name="Varsani A."/>
        </authorList>
    </citation>
    <scope>NUCLEOTIDE SEQUENCE</scope>
    <source>
        <strain evidence="1">Duke_21_2</strain>
        <strain evidence="2">Duke_25FS_5</strain>
    </source>
</reference>
<evidence type="ECO:0000313" key="2">
    <source>
        <dbReference type="EMBL" id="XCD06183.1"/>
    </source>
</evidence>
<protein>
    <submittedName>
        <fullName evidence="2">Uncharacterized protein</fullName>
    </submittedName>
</protein>